<feature type="compositionally biased region" description="Acidic residues" evidence="1">
    <location>
        <begin position="318"/>
        <end position="341"/>
    </location>
</feature>
<feature type="region of interest" description="Disordered" evidence="1">
    <location>
        <begin position="318"/>
        <end position="345"/>
    </location>
</feature>
<feature type="compositionally biased region" description="Low complexity" evidence="1">
    <location>
        <begin position="27"/>
        <end position="40"/>
    </location>
</feature>
<reference evidence="4" key="2">
    <citation type="submission" date="2013-12" db="EMBL/GenBank/DDBJ databases">
        <authorList>
            <person name="Yu Y."/>
            <person name="Lee S."/>
            <person name="de Baynast K."/>
            <person name="Wissotski M."/>
            <person name="Liu L."/>
            <person name="Talag J."/>
            <person name="Goicoechea J."/>
            <person name="Angelova A."/>
            <person name="Jetty R."/>
            <person name="Kudrna D."/>
            <person name="Golser W."/>
            <person name="Rivera L."/>
            <person name="Zhang J."/>
            <person name="Wing R."/>
        </authorList>
    </citation>
    <scope>NUCLEOTIDE SEQUENCE</scope>
</reference>
<dbReference type="PANTHER" id="PTHR33326">
    <property type="entry name" value="OS05G0543800 PROTEIN"/>
    <property type="match status" value="1"/>
</dbReference>
<evidence type="ECO:0000256" key="1">
    <source>
        <dbReference type="SAM" id="MobiDB-lite"/>
    </source>
</evidence>
<dbReference type="EnsemblPlants" id="LPERR10G10790.1">
    <property type="protein sequence ID" value="LPERR10G10790.1"/>
    <property type="gene ID" value="LPERR10G10790"/>
</dbReference>
<name>A0A0D9XL11_9ORYZ</name>
<evidence type="ECO:0000313" key="3">
    <source>
        <dbReference type="EnsemblPlants" id="LPERR10G10790.1"/>
    </source>
</evidence>
<protein>
    <recommendedName>
        <fullName evidence="2">DUF3615 domain-containing protein</fullName>
    </recommendedName>
</protein>
<evidence type="ECO:0000259" key="2">
    <source>
        <dbReference type="Pfam" id="PF12274"/>
    </source>
</evidence>
<evidence type="ECO:0000313" key="4">
    <source>
        <dbReference type="Proteomes" id="UP000032180"/>
    </source>
</evidence>
<proteinExistence type="predicted"/>
<dbReference type="eggNOG" id="ENOG502R7S4">
    <property type="taxonomic scope" value="Eukaryota"/>
</dbReference>
<sequence length="370" mass="41809">MALAAQFAPVLTLQEPDVSSFRQSFDTTSSEETTTSSEESIATNPPTTPHNIIDGGSSSRTSSSRFKRTLKDQLGIPNLDKFLDNPCTGTDSATHVALQSPSSMFYIRMDRRGSFWTYPDVGGPFQRVDETQEAINCFVGELQHGARCKEPCKFSHVDRMIHDCKHYLQGPPERDPNSPSSKTTYDEKQYLVQAILDQYNDNNNLSGNDAYELEDLVRRQMICENRMWYHHFNFTTKQKGVDGSTSSKLFFAEVTSVEGTNIWEVSCCCRIEIEDDGGHCYGCINKGSPPMKHPNDNNAYAGGHFDYSPFELVFSSSDDEDNVDKEESDEVESLETDEEGVETTLGPRYMLRKRLELMLDEILLQELQED</sequence>
<dbReference type="Pfam" id="PF12274">
    <property type="entry name" value="DUF3615"/>
    <property type="match status" value="1"/>
</dbReference>
<keyword evidence="4" id="KW-1185">Reference proteome</keyword>
<accession>A0A0D9XL11</accession>
<organism evidence="3 4">
    <name type="scientific">Leersia perrieri</name>
    <dbReference type="NCBI Taxonomy" id="77586"/>
    <lineage>
        <taxon>Eukaryota</taxon>
        <taxon>Viridiplantae</taxon>
        <taxon>Streptophyta</taxon>
        <taxon>Embryophyta</taxon>
        <taxon>Tracheophyta</taxon>
        <taxon>Spermatophyta</taxon>
        <taxon>Magnoliopsida</taxon>
        <taxon>Liliopsida</taxon>
        <taxon>Poales</taxon>
        <taxon>Poaceae</taxon>
        <taxon>BOP clade</taxon>
        <taxon>Oryzoideae</taxon>
        <taxon>Oryzeae</taxon>
        <taxon>Oryzinae</taxon>
        <taxon>Leersia</taxon>
    </lineage>
</organism>
<dbReference type="PANTHER" id="PTHR33326:SF44">
    <property type="entry name" value="OS10G0494950 PROTEIN"/>
    <property type="match status" value="1"/>
</dbReference>
<dbReference type="InterPro" id="IPR022059">
    <property type="entry name" value="DUF3615"/>
</dbReference>
<feature type="region of interest" description="Disordered" evidence="1">
    <location>
        <begin position="17"/>
        <end position="64"/>
    </location>
</feature>
<reference evidence="3 4" key="1">
    <citation type="submission" date="2012-08" db="EMBL/GenBank/DDBJ databases">
        <title>Oryza genome evolution.</title>
        <authorList>
            <person name="Wing R.A."/>
        </authorList>
    </citation>
    <scope>NUCLEOTIDE SEQUENCE</scope>
</reference>
<dbReference type="Gramene" id="LPERR10G10790.1">
    <property type="protein sequence ID" value="LPERR10G10790.1"/>
    <property type="gene ID" value="LPERR10G10790"/>
</dbReference>
<reference evidence="3" key="3">
    <citation type="submission" date="2015-04" db="UniProtKB">
        <authorList>
            <consortium name="EnsemblPlants"/>
        </authorList>
    </citation>
    <scope>IDENTIFICATION</scope>
</reference>
<feature type="domain" description="DUF3615" evidence="2">
    <location>
        <begin position="192"/>
        <end position="294"/>
    </location>
</feature>
<dbReference type="Proteomes" id="UP000032180">
    <property type="component" value="Chromosome 10"/>
</dbReference>
<dbReference type="AlphaFoldDB" id="A0A0D9XL11"/>